<dbReference type="InterPro" id="IPR011491">
    <property type="entry name" value="FlgE_D2"/>
</dbReference>
<dbReference type="PANTHER" id="PTHR30435">
    <property type="entry name" value="FLAGELLAR PROTEIN"/>
    <property type="match status" value="1"/>
</dbReference>
<evidence type="ECO:0000256" key="4">
    <source>
        <dbReference type="ARBA" id="ARBA00023143"/>
    </source>
</evidence>
<dbReference type="InterPro" id="IPR037925">
    <property type="entry name" value="FlgE/F/G-like"/>
</dbReference>
<keyword evidence="10" id="KW-0282">Flagellum</keyword>
<name>Q316P7_OLEA2</name>
<evidence type="ECO:0000313" key="10">
    <source>
        <dbReference type="EMBL" id="ABB37099.1"/>
    </source>
</evidence>
<comment type="subcellular location">
    <subcellularLocation>
        <location evidence="1 5">Bacterial flagellum basal body</location>
    </subcellularLocation>
</comment>
<sequence>MTIASLYIGATGMKTHSQGMQVIGNNLANINTVGFKQSMMLYQDLTSLDVTTGGNNPTVGMSQQGMGASVAEVRVLHTAGGFEPSNTVTDLAISGKGFFQVAQGDKTHYTRAGNFRFDLEGYLVDPGGYRLQAKPIENGVAGGLQDLQLVAGENGNMVLPPSATTSLSIISNIGVTSDNSASATDPYFSLLQQWNGTAEPPLGDGAYGHSDSIAVYDAAGNKHEVSVYYDGAPDGPDGQRIVEYVMAMPPSEDGGAGAGTSAAGLLMAGTLTFNANGELINMTAYTPSGDASQLSSWQPAAMGADGYPSFTATFAGSGGGAQVMTAGFGMTGTGWTGGGSAASVGSNASQLPGLAGAARQARVTTGYEGSSSNLHRTQNGYAQGGLMSLAIDSEGVMSGKFSNGQVVDLYQIPLFRFTSEFGLRREGGNHFSATRESGEAQEGTAKTENFGSVAASTLEMSNVDASREFVNMIITQRGFQSQSKVVTTADTMLQKALELKR</sequence>
<dbReference type="Pfam" id="PF07559">
    <property type="entry name" value="FlgE_D2"/>
    <property type="match status" value="1"/>
</dbReference>
<evidence type="ECO:0000256" key="1">
    <source>
        <dbReference type="ARBA" id="ARBA00004117"/>
    </source>
</evidence>
<keyword evidence="10" id="KW-0966">Cell projection</keyword>
<dbReference type="InterPro" id="IPR019776">
    <property type="entry name" value="Flagellar_basal_body_rod_CS"/>
</dbReference>
<dbReference type="eggNOG" id="COG1749">
    <property type="taxonomic scope" value="Bacteria"/>
</dbReference>
<dbReference type="NCBIfam" id="TIGR03506">
    <property type="entry name" value="FlgEFG_subfam"/>
    <property type="match status" value="1"/>
</dbReference>
<evidence type="ECO:0000256" key="2">
    <source>
        <dbReference type="ARBA" id="ARBA00009677"/>
    </source>
</evidence>
<dbReference type="InterPro" id="IPR001444">
    <property type="entry name" value="Flag_bb_rod_N"/>
</dbReference>
<dbReference type="AlphaFoldDB" id="Q316P7"/>
<evidence type="ECO:0000259" key="8">
    <source>
        <dbReference type="Pfam" id="PF07559"/>
    </source>
</evidence>
<gene>
    <name evidence="10" type="ordered locus">Dde_0298</name>
</gene>
<keyword evidence="11" id="KW-1185">Reference proteome</keyword>
<dbReference type="STRING" id="207559.Dde_0298"/>
<evidence type="ECO:0000313" key="11">
    <source>
        <dbReference type="Proteomes" id="UP000002710"/>
    </source>
</evidence>
<reference evidence="10 11" key="1">
    <citation type="journal article" date="2011" name="J. Bacteriol.">
        <title>Complete genome sequence and updated annotation of Desulfovibrio alaskensis G20.</title>
        <authorList>
            <person name="Hauser L.J."/>
            <person name="Land M.L."/>
            <person name="Brown S.D."/>
            <person name="Larimer F."/>
            <person name="Keller K.L."/>
            <person name="Rapp-Giles B.J."/>
            <person name="Price M.N."/>
            <person name="Lin M."/>
            <person name="Bruce D.C."/>
            <person name="Detter J.C."/>
            <person name="Tapia R."/>
            <person name="Han C.S."/>
            <person name="Goodwin L.A."/>
            <person name="Cheng J.F."/>
            <person name="Pitluck S."/>
            <person name="Copeland A."/>
            <person name="Lucas S."/>
            <person name="Nolan M."/>
            <person name="Lapidus A.L."/>
            <person name="Palumbo A.V."/>
            <person name="Wall J.D."/>
        </authorList>
    </citation>
    <scope>NUCLEOTIDE SEQUENCE [LARGE SCALE GENOMIC DNA]</scope>
    <source>
        <strain evidence="11">ATCC BAA 1058 / DSM 17464 / G20</strain>
    </source>
</reference>
<proteinExistence type="inferred from homology"/>
<evidence type="ECO:0000259" key="7">
    <source>
        <dbReference type="Pfam" id="PF06429"/>
    </source>
</evidence>
<evidence type="ECO:0000259" key="6">
    <source>
        <dbReference type="Pfam" id="PF00460"/>
    </source>
</evidence>
<dbReference type="PROSITE" id="PS00588">
    <property type="entry name" value="FLAGELLA_BB_ROD"/>
    <property type="match status" value="1"/>
</dbReference>
<dbReference type="GO" id="GO:0009424">
    <property type="term" value="C:bacterial-type flagellum hook"/>
    <property type="evidence" value="ECO:0007669"/>
    <property type="project" value="TreeGrafter"/>
</dbReference>
<dbReference type="InterPro" id="IPR020013">
    <property type="entry name" value="Flagellar_FlgE/F/G"/>
</dbReference>
<feature type="domain" description="Flagellar basal-body/hook protein C-terminal" evidence="7">
    <location>
        <begin position="457"/>
        <end position="499"/>
    </location>
</feature>
<comment type="function">
    <text evidence="5">A flexible structure which links the flagellar filament to the drive apparatus in the basal body.</text>
</comment>
<feature type="domain" description="Flagellar basal body rod protein N-terminal" evidence="6">
    <location>
        <begin position="6"/>
        <end position="36"/>
    </location>
</feature>
<dbReference type="GO" id="GO:0009425">
    <property type="term" value="C:bacterial-type flagellum basal body"/>
    <property type="evidence" value="ECO:0007669"/>
    <property type="project" value="UniProtKB-SubCell"/>
</dbReference>
<keyword evidence="4 5" id="KW-0975">Bacterial flagellum</keyword>
<dbReference type="RefSeq" id="WP_011366444.1">
    <property type="nucleotide sequence ID" value="NC_007519.1"/>
</dbReference>
<accession>Q316P7</accession>
<protein>
    <recommendedName>
        <fullName evidence="3 5">Flagellar hook protein FlgE</fullName>
    </recommendedName>
</protein>
<evidence type="ECO:0000256" key="3">
    <source>
        <dbReference type="ARBA" id="ARBA00019015"/>
    </source>
</evidence>
<dbReference type="EMBL" id="CP000112">
    <property type="protein sequence ID" value="ABB37099.1"/>
    <property type="molecule type" value="Genomic_DNA"/>
</dbReference>
<dbReference type="GO" id="GO:0005829">
    <property type="term" value="C:cytosol"/>
    <property type="evidence" value="ECO:0007669"/>
    <property type="project" value="TreeGrafter"/>
</dbReference>
<dbReference type="PANTHER" id="PTHR30435:SF1">
    <property type="entry name" value="FLAGELLAR HOOK PROTEIN FLGE"/>
    <property type="match status" value="1"/>
</dbReference>
<dbReference type="Proteomes" id="UP000002710">
    <property type="component" value="Chromosome"/>
</dbReference>
<dbReference type="SUPFAM" id="SSF117143">
    <property type="entry name" value="Flagellar hook protein flgE"/>
    <property type="match status" value="1"/>
</dbReference>
<organism evidence="10 11">
    <name type="scientific">Oleidesulfovibrio alaskensis (strain ATCC BAA-1058 / DSM 17464 / G20)</name>
    <name type="common">Desulfovibrio alaskensis</name>
    <dbReference type="NCBI Taxonomy" id="207559"/>
    <lineage>
        <taxon>Bacteria</taxon>
        <taxon>Pseudomonadati</taxon>
        <taxon>Thermodesulfobacteriota</taxon>
        <taxon>Desulfovibrionia</taxon>
        <taxon>Desulfovibrionales</taxon>
        <taxon>Desulfovibrionaceae</taxon>
        <taxon>Oleidesulfovibrio</taxon>
    </lineage>
</organism>
<evidence type="ECO:0000256" key="5">
    <source>
        <dbReference type="RuleBase" id="RU362116"/>
    </source>
</evidence>
<dbReference type="KEGG" id="dde:Dde_0298"/>
<dbReference type="HOGENOM" id="CLU_013687_2_1_7"/>
<comment type="similarity">
    <text evidence="2 5">Belongs to the flagella basal body rod proteins family.</text>
</comment>
<feature type="domain" description="Flagellar hook protein FlgE/F/G-like D1" evidence="9">
    <location>
        <begin position="92"/>
        <end position="169"/>
    </location>
</feature>
<dbReference type="InterPro" id="IPR037058">
    <property type="entry name" value="Falgellar_hook_FlgE_sf"/>
</dbReference>
<dbReference type="Pfam" id="PF06429">
    <property type="entry name" value="Flg_bbr_C"/>
    <property type="match status" value="1"/>
</dbReference>
<dbReference type="Pfam" id="PF22692">
    <property type="entry name" value="LlgE_F_G_D1"/>
    <property type="match status" value="1"/>
</dbReference>
<dbReference type="Gene3D" id="2.60.98.20">
    <property type="entry name" value="Flagellar hook protein FlgE"/>
    <property type="match status" value="1"/>
</dbReference>
<keyword evidence="10" id="KW-0969">Cilium</keyword>
<dbReference type="InterPro" id="IPR053967">
    <property type="entry name" value="LlgE_F_G-like_D1"/>
</dbReference>
<evidence type="ECO:0000259" key="9">
    <source>
        <dbReference type="Pfam" id="PF22692"/>
    </source>
</evidence>
<dbReference type="Pfam" id="PF00460">
    <property type="entry name" value="Flg_bb_rod"/>
    <property type="match status" value="1"/>
</dbReference>
<dbReference type="InterPro" id="IPR010930">
    <property type="entry name" value="Flg_bb/hook_C_dom"/>
</dbReference>
<feature type="domain" description="Flagellar hook protein FlgE D2" evidence="8">
    <location>
        <begin position="198"/>
        <end position="381"/>
    </location>
</feature>
<dbReference type="GO" id="GO:0071978">
    <property type="term" value="P:bacterial-type flagellum-dependent swarming motility"/>
    <property type="evidence" value="ECO:0007669"/>
    <property type="project" value="TreeGrafter"/>
</dbReference>